<evidence type="ECO:0000259" key="2">
    <source>
        <dbReference type="Pfam" id="PF02698"/>
    </source>
</evidence>
<reference evidence="3 4" key="1">
    <citation type="submission" date="2017-02" db="EMBL/GenBank/DDBJ databases">
        <title>Draft genome sequence of Moraxella porci CCUG 54912T type strain.</title>
        <authorList>
            <person name="Salva-Serra F."/>
            <person name="Engstrom-Jakobsson H."/>
            <person name="Thorell K."/>
            <person name="Jaen-Luchoro D."/>
            <person name="Gonzales-Siles L."/>
            <person name="Karlsson R."/>
            <person name="Yazdan S."/>
            <person name="Boulund F."/>
            <person name="Johnning A."/>
            <person name="Engstrand L."/>
            <person name="Kristiansson E."/>
            <person name="Moore E."/>
        </authorList>
    </citation>
    <scope>NUCLEOTIDE SEQUENCE [LARGE SCALE GENOMIC DNA]</scope>
    <source>
        <strain evidence="3 4">CCUG 54912</strain>
    </source>
</reference>
<proteinExistence type="predicted"/>
<keyword evidence="4" id="KW-1185">Reference proteome</keyword>
<dbReference type="InterPro" id="IPR051599">
    <property type="entry name" value="Cell_Envelope_Assoc"/>
</dbReference>
<protein>
    <recommendedName>
        <fullName evidence="2">DUF218 domain-containing protein</fullName>
    </recommendedName>
</protein>
<dbReference type="EMBL" id="MUYV01000005">
    <property type="protein sequence ID" value="OOS25375.1"/>
    <property type="molecule type" value="Genomic_DNA"/>
</dbReference>
<accession>A0A1T0CSP6</accession>
<dbReference type="GO" id="GO:0005886">
    <property type="term" value="C:plasma membrane"/>
    <property type="evidence" value="ECO:0007669"/>
    <property type="project" value="TreeGrafter"/>
</dbReference>
<dbReference type="CDD" id="cd06259">
    <property type="entry name" value="YdcF-like"/>
    <property type="match status" value="1"/>
</dbReference>
<dbReference type="GO" id="GO:0000270">
    <property type="term" value="P:peptidoglycan metabolic process"/>
    <property type="evidence" value="ECO:0007669"/>
    <property type="project" value="TreeGrafter"/>
</dbReference>
<evidence type="ECO:0000313" key="3">
    <source>
        <dbReference type="EMBL" id="OOS25375.1"/>
    </source>
</evidence>
<dbReference type="AlphaFoldDB" id="A0A1T0CSP6"/>
<dbReference type="Pfam" id="PF02698">
    <property type="entry name" value="DUF218"/>
    <property type="match status" value="1"/>
</dbReference>
<organism evidence="3 4">
    <name type="scientific">Moraxella porci DSM 25326</name>
    <dbReference type="NCBI Taxonomy" id="573983"/>
    <lineage>
        <taxon>Bacteria</taxon>
        <taxon>Pseudomonadati</taxon>
        <taxon>Pseudomonadota</taxon>
        <taxon>Gammaproteobacteria</taxon>
        <taxon>Moraxellales</taxon>
        <taxon>Moraxellaceae</taxon>
        <taxon>Moraxella</taxon>
    </lineage>
</organism>
<gene>
    <name evidence="3" type="ORF">B0681_04995</name>
</gene>
<dbReference type="RefSeq" id="WP_078317646.1">
    <property type="nucleotide sequence ID" value="NZ_MUYV01000005.1"/>
</dbReference>
<dbReference type="STRING" id="573983.B0681_04995"/>
<sequence length="251" mass="27521">MAAITDASKPSVISRMLRSAIRLLIGVALLAGVVTVSVFTPLFADAGVALLSAYSKLTLPSIDQPASSIVILGGGLTRDQQGDIVLNHYSQSRADKAIALHRDSPLNIITSGAESPWLRDYLNLHLNRSRAVIINENASMNTCENAAFTAKLLAHHELPTTAYLVTDRYHMARARRQFARSGIDTIAAPARLHIRPSWTQPSNNLIHSRRTLYEIAALARDIIAPQPNCRSSDEISIEEISTPRRKPKLFL</sequence>
<keyword evidence="1" id="KW-0472">Membrane</keyword>
<dbReference type="PANTHER" id="PTHR30336:SF4">
    <property type="entry name" value="ENVELOPE BIOGENESIS FACTOR ELYC"/>
    <property type="match status" value="1"/>
</dbReference>
<comment type="caution">
    <text evidence="3">The sequence shown here is derived from an EMBL/GenBank/DDBJ whole genome shotgun (WGS) entry which is preliminary data.</text>
</comment>
<name>A0A1T0CSP6_9GAMM</name>
<evidence type="ECO:0000313" key="4">
    <source>
        <dbReference type="Proteomes" id="UP000190683"/>
    </source>
</evidence>
<feature type="domain" description="DUF218" evidence="2">
    <location>
        <begin position="69"/>
        <end position="216"/>
    </location>
</feature>
<dbReference type="InterPro" id="IPR014729">
    <property type="entry name" value="Rossmann-like_a/b/a_fold"/>
</dbReference>
<feature type="transmembrane region" description="Helical" evidence="1">
    <location>
        <begin position="21"/>
        <end position="44"/>
    </location>
</feature>
<keyword evidence="1" id="KW-1133">Transmembrane helix</keyword>
<keyword evidence="1" id="KW-0812">Transmembrane</keyword>
<dbReference type="Gene3D" id="3.40.50.620">
    <property type="entry name" value="HUPs"/>
    <property type="match status" value="1"/>
</dbReference>
<dbReference type="PANTHER" id="PTHR30336">
    <property type="entry name" value="INNER MEMBRANE PROTEIN, PROBABLE PERMEASE"/>
    <property type="match status" value="1"/>
</dbReference>
<dbReference type="InterPro" id="IPR003848">
    <property type="entry name" value="DUF218"/>
</dbReference>
<evidence type="ECO:0000256" key="1">
    <source>
        <dbReference type="SAM" id="Phobius"/>
    </source>
</evidence>
<dbReference type="GO" id="GO:0043164">
    <property type="term" value="P:Gram-negative-bacterium-type cell wall biogenesis"/>
    <property type="evidence" value="ECO:0007669"/>
    <property type="project" value="TreeGrafter"/>
</dbReference>
<dbReference type="Proteomes" id="UP000190683">
    <property type="component" value="Unassembled WGS sequence"/>
</dbReference>